<feature type="compositionally biased region" description="Basic and acidic residues" evidence="1">
    <location>
        <begin position="20"/>
        <end position="38"/>
    </location>
</feature>
<reference evidence="3" key="1">
    <citation type="journal article" date="2019" name="Int. J. Syst. Evol. Microbiol.">
        <title>The Global Catalogue of Microorganisms (GCM) 10K type strain sequencing project: providing services to taxonomists for standard genome sequencing and annotation.</title>
        <authorList>
            <consortium name="The Broad Institute Genomics Platform"/>
            <consortium name="The Broad Institute Genome Sequencing Center for Infectious Disease"/>
            <person name="Wu L."/>
            <person name="Ma J."/>
        </authorList>
    </citation>
    <scope>NUCLEOTIDE SEQUENCE [LARGE SCALE GENOMIC DNA]</scope>
    <source>
        <strain evidence="3">IBRC-M 10906</strain>
    </source>
</reference>
<evidence type="ECO:0000313" key="3">
    <source>
        <dbReference type="Proteomes" id="UP001597478"/>
    </source>
</evidence>
<accession>A0ABW5W719</accession>
<evidence type="ECO:0000256" key="1">
    <source>
        <dbReference type="SAM" id="MobiDB-lite"/>
    </source>
</evidence>
<dbReference type="Proteomes" id="UP001597478">
    <property type="component" value="Unassembled WGS sequence"/>
</dbReference>
<keyword evidence="3" id="KW-1185">Reference proteome</keyword>
<organism evidence="2 3">
    <name type="scientific">Prauserella oleivorans</name>
    <dbReference type="NCBI Taxonomy" id="1478153"/>
    <lineage>
        <taxon>Bacteria</taxon>
        <taxon>Bacillati</taxon>
        <taxon>Actinomycetota</taxon>
        <taxon>Actinomycetes</taxon>
        <taxon>Pseudonocardiales</taxon>
        <taxon>Pseudonocardiaceae</taxon>
        <taxon>Prauserella</taxon>
    </lineage>
</organism>
<comment type="caution">
    <text evidence="2">The sequence shown here is derived from an EMBL/GenBank/DDBJ whole genome shotgun (WGS) entry which is preliminary data.</text>
</comment>
<name>A0ABW5W719_9PSEU</name>
<evidence type="ECO:0000313" key="2">
    <source>
        <dbReference type="EMBL" id="MFD2798398.1"/>
    </source>
</evidence>
<proteinExistence type="predicted"/>
<protein>
    <submittedName>
        <fullName evidence="2">Uncharacterized protein</fullName>
    </submittedName>
</protein>
<dbReference type="EMBL" id="JBHUOF010000003">
    <property type="protein sequence ID" value="MFD2798398.1"/>
    <property type="molecule type" value="Genomic_DNA"/>
</dbReference>
<feature type="region of interest" description="Disordered" evidence="1">
    <location>
        <begin position="1"/>
        <end position="49"/>
    </location>
</feature>
<sequence>MTEHERAPEDPTAEWLQSVRAEETPWRVDRPPRERPAVEPEAGASAPAAVPVPTAQTVARAVGAALPGVPGSILVAWAAAEALDALDDGGGCEATVG</sequence>
<gene>
    <name evidence="2" type="ORF">ACFS2C_03210</name>
</gene>
<dbReference type="RefSeq" id="WP_377384029.1">
    <property type="nucleotide sequence ID" value="NZ_JBHSAN010000001.1"/>
</dbReference>
<feature type="compositionally biased region" description="Low complexity" evidence="1">
    <location>
        <begin position="39"/>
        <end position="49"/>
    </location>
</feature>